<keyword evidence="4" id="KW-1185">Reference proteome</keyword>
<comment type="caution">
    <text evidence="3">The sequence shown here is derived from an EMBL/GenBank/DDBJ whole genome shotgun (WGS) entry which is preliminary data.</text>
</comment>
<dbReference type="Pfam" id="PF03929">
    <property type="entry name" value="PepSY_TM"/>
    <property type="match status" value="1"/>
</dbReference>
<dbReference type="EMBL" id="JACJFM010000021">
    <property type="protein sequence ID" value="MBB1487950.1"/>
    <property type="molecule type" value="Genomic_DNA"/>
</dbReference>
<name>A0A839ITE3_9GAMM</name>
<feature type="transmembrane region" description="Helical" evidence="2">
    <location>
        <begin position="166"/>
        <end position="185"/>
    </location>
</feature>
<reference evidence="3 4" key="1">
    <citation type="submission" date="2020-08" db="EMBL/GenBank/DDBJ databases">
        <title>Oceanospirillum sp. nov. isolated from marine sediment.</title>
        <authorList>
            <person name="Ji X."/>
        </authorList>
    </citation>
    <scope>NUCLEOTIDE SEQUENCE [LARGE SCALE GENOMIC DNA]</scope>
    <source>
        <strain evidence="3 4">D5</strain>
    </source>
</reference>
<dbReference type="PANTHER" id="PTHR34219">
    <property type="entry name" value="IRON-REGULATED INNER MEMBRANE PROTEIN-RELATED"/>
    <property type="match status" value="1"/>
</dbReference>
<accession>A0A839ITE3</accession>
<proteinExistence type="predicted"/>
<gene>
    <name evidence="3" type="ORF">H4O21_15190</name>
</gene>
<dbReference type="PANTHER" id="PTHR34219:SF8">
    <property type="entry name" value="PEPSY DOMAIN-CONTAINING PROTEIN"/>
    <property type="match status" value="1"/>
</dbReference>
<feature type="region of interest" description="Disordered" evidence="1">
    <location>
        <begin position="1"/>
        <end position="22"/>
    </location>
</feature>
<dbReference type="Proteomes" id="UP000565262">
    <property type="component" value="Unassembled WGS sequence"/>
</dbReference>
<feature type="transmembrane region" description="Helical" evidence="2">
    <location>
        <begin position="429"/>
        <end position="449"/>
    </location>
</feature>
<keyword evidence="2" id="KW-1133">Transmembrane helix</keyword>
<dbReference type="RefSeq" id="WP_182809728.1">
    <property type="nucleotide sequence ID" value="NZ_JACJFM010000021.1"/>
</dbReference>
<keyword evidence="2" id="KW-0812">Transmembrane</keyword>
<dbReference type="AlphaFoldDB" id="A0A839ITE3"/>
<feature type="transmembrane region" description="Helical" evidence="2">
    <location>
        <begin position="369"/>
        <end position="388"/>
    </location>
</feature>
<feature type="transmembrane region" description="Helical" evidence="2">
    <location>
        <begin position="32"/>
        <end position="62"/>
    </location>
</feature>
<sequence length="578" mass="64806">MDALKETSSETESLATSSTRRPRVKRKYNRQYIAYLIHSFVGLKLTLIMTLVLASGTLAVLAKEIDWLMMPEMRVTPQAERLDPGLLLDKLQAAYPDHGLSFFQSHQIHPHTASMAMYNDDNGGFRYAWIDPYNGEVKGDTPLLTVGRFLSFLHGTLFLPVIGRSLVNAFGLLTLISLIAGLLAYPKFWRFFLKKPRTGNTRVFIADLHKLAGLWSIWFLLIIGISGSWWFYQTPFIRYLDAPNPVEPYPSKPLLSYETLEALGQNTPSTLTGEEISAAVHAVYPEMRVDMLNPPEHSADPYTVTGSFGEWLTDPLRSSKVYVNPYTGEIVQTDLVKDYTAMQRFDRAMDPLHYGNWSEGNSADLAVKITWFIFGTLMTGMAVTGLIINIKRTRRAARIVSARTPYLKALKKSWHTFKPWGGPMGVFKYANILMLLGVGIGCSIALSIGSQGVKGAGFSYSEKTIGPWQVSMNAYAGLLEKNLPPIRDGMRTNLSVDVPAEALPAIKFMHVRIGKPRTIRAPGTLIHGPLGAKHAHFQLPKKIRENARFWMTIQTWGGQIYQTSWPVMPDNKETFDAR</sequence>
<feature type="transmembrane region" description="Helical" evidence="2">
    <location>
        <begin position="211"/>
        <end position="232"/>
    </location>
</feature>
<feature type="compositionally biased region" description="Low complexity" evidence="1">
    <location>
        <begin position="10"/>
        <end position="19"/>
    </location>
</feature>
<organism evidence="3 4">
    <name type="scientific">Oceanospirillum sediminis</name>
    <dbReference type="NCBI Taxonomy" id="2760088"/>
    <lineage>
        <taxon>Bacteria</taxon>
        <taxon>Pseudomonadati</taxon>
        <taxon>Pseudomonadota</taxon>
        <taxon>Gammaproteobacteria</taxon>
        <taxon>Oceanospirillales</taxon>
        <taxon>Oceanospirillaceae</taxon>
        <taxon>Oceanospirillum</taxon>
    </lineage>
</organism>
<protein>
    <submittedName>
        <fullName evidence="3">PepSY domain-containing protein</fullName>
    </submittedName>
</protein>
<evidence type="ECO:0000313" key="4">
    <source>
        <dbReference type="Proteomes" id="UP000565262"/>
    </source>
</evidence>
<dbReference type="InterPro" id="IPR005625">
    <property type="entry name" value="PepSY-ass_TM"/>
</dbReference>
<evidence type="ECO:0000256" key="2">
    <source>
        <dbReference type="SAM" id="Phobius"/>
    </source>
</evidence>
<evidence type="ECO:0000256" key="1">
    <source>
        <dbReference type="SAM" id="MobiDB-lite"/>
    </source>
</evidence>
<keyword evidence="2" id="KW-0472">Membrane</keyword>
<evidence type="ECO:0000313" key="3">
    <source>
        <dbReference type="EMBL" id="MBB1487950.1"/>
    </source>
</evidence>